<dbReference type="NCBIfam" id="TIGR02476">
    <property type="entry name" value="BluB"/>
    <property type="match status" value="1"/>
</dbReference>
<dbReference type="Proteomes" id="UP000613255">
    <property type="component" value="Unassembled WGS sequence"/>
</dbReference>
<dbReference type="EMBL" id="JAEIJD010000011">
    <property type="protein sequence ID" value="MBI6630657.1"/>
    <property type="molecule type" value="Genomic_DNA"/>
</dbReference>
<protein>
    <submittedName>
        <fullName evidence="2">5,6-dimethylbenzimidazole synthase</fullName>
        <ecNumber evidence="2">1.13.11.79</ecNumber>
    </submittedName>
</protein>
<dbReference type="Gene3D" id="3.40.109.10">
    <property type="entry name" value="NADH Oxidase"/>
    <property type="match status" value="1"/>
</dbReference>
<evidence type="ECO:0000259" key="1">
    <source>
        <dbReference type="Pfam" id="PF00881"/>
    </source>
</evidence>
<accession>A0A934LZ93</accession>
<reference evidence="2" key="1">
    <citation type="submission" date="2020-12" db="EMBL/GenBank/DDBJ databases">
        <title>Pontibaca salina gen. nov., sp. nov., isolated from marine sediment.</title>
        <authorList>
            <person name="Bo J."/>
            <person name="Wang S."/>
            <person name="Song X."/>
            <person name="Du Z."/>
        </authorList>
    </citation>
    <scope>NUCLEOTIDE SEQUENCE</scope>
    <source>
        <strain evidence="2">S1109L</strain>
    </source>
</reference>
<dbReference type="EC" id="1.13.11.79" evidence="2"/>
<dbReference type="RefSeq" id="WP_198686675.1">
    <property type="nucleotide sequence ID" value="NZ_JAEIJD010000011.1"/>
</dbReference>
<dbReference type="InterPro" id="IPR012825">
    <property type="entry name" value="BluB"/>
</dbReference>
<keyword evidence="2" id="KW-0560">Oxidoreductase</keyword>
<evidence type="ECO:0000313" key="2">
    <source>
        <dbReference type="EMBL" id="MBI6630657.1"/>
    </source>
</evidence>
<sequence length="220" mass="24909">MPNPAHFADEDLSALLRLLRWRRDVRHFRPDPVPEAALARLREAMALAPSVGNARPWRVVQVDDPALRQQVREVFRDCNSAAAARYRGERRTAYGQLKLEGMENAPVQLAVFCIADPARGHGLGRRTMSETLQQSVAMAIFSIWLAARAQNLGLGMVSILDPERVETLLGMPADWRFAAWLCIGYPEFRDDLPLLHRTGWQENAESAWLRLAPREKPPRP</sequence>
<name>A0A934LZ93_9RHOB</name>
<keyword evidence="3" id="KW-1185">Reference proteome</keyword>
<proteinExistence type="predicted"/>
<dbReference type="InterPro" id="IPR050627">
    <property type="entry name" value="Nitroreductase/BluB"/>
</dbReference>
<gene>
    <name evidence="2" type="primary">bluB</name>
    <name evidence="2" type="ORF">JAO82_12290</name>
</gene>
<feature type="domain" description="Nitroreductase" evidence="1">
    <location>
        <begin position="19"/>
        <end position="185"/>
    </location>
</feature>
<dbReference type="Pfam" id="PF00881">
    <property type="entry name" value="Nitroreductase"/>
    <property type="match status" value="1"/>
</dbReference>
<dbReference type="AlphaFoldDB" id="A0A934LZ93"/>
<dbReference type="SUPFAM" id="SSF55469">
    <property type="entry name" value="FMN-dependent nitroreductase-like"/>
    <property type="match status" value="1"/>
</dbReference>
<comment type="caution">
    <text evidence="2">The sequence shown here is derived from an EMBL/GenBank/DDBJ whole genome shotgun (WGS) entry which is preliminary data.</text>
</comment>
<evidence type="ECO:0000313" key="3">
    <source>
        <dbReference type="Proteomes" id="UP000613255"/>
    </source>
</evidence>
<dbReference type="InterPro" id="IPR029479">
    <property type="entry name" value="Nitroreductase"/>
</dbReference>
<dbReference type="PANTHER" id="PTHR23026">
    <property type="entry name" value="NADPH NITROREDUCTASE"/>
    <property type="match status" value="1"/>
</dbReference>
<dbReference type="InterPro" id="IPR000415">
    <property type="entry name" value="Nitroreductase-like"/>
</dbReference>
<dbReference type="PANTHER" id="PTHR23026:SF123">
    <property type="entry name" value="NAD(P)H NITROREDUCTASE RV3131-RELATED"/>
    <property type="match status" value="1"/>
</dbReference>
<organism evidence="2 3">
    <name type="scientific">Pontibaca salina</name>
    <dbReference type="NCBI Taxonomy" id="2795731"/>
    <lineage>
        <taxon>Bacteria</taxon>
        <taxon>Pseudomonadati</taxon>
        <taxon>Pseudomonadota</taxon>
        <taxon>Alphaproteobacteria</taxon>
        <taxon>Rhodobacterales</taxon>
        <taxon>Roseobacteraceae</taxon>
        <taxon>Pontibaca</taxon>
    </lineage>
</organism>
<dbReference type="GO" id="GO:0102919">
    <property type="term" value="F:5,6-dimethylbenzimidazole synthase activity"/>
    <property type="evidence" value="ECO:0007669"/>
    <property type="project" value="UniProtKB-EC"/>
</dbReference>